<dbReference type="Pfam" id="PF03372">
    <property type="entry name" value="Exo_endo_phos"/>
    <property type="match status" value="1"/>
</dbReference>
<comment type="caution">
    <text evidence="3">The sequence shown here is derived from an EMBL/GenBank/DDBJ whole genome shotgun (WGS) entry which is preliminary data.</text>
</comment>
<feature type="domain" description="Endonuclease/exonuclease/phosphatase" evidence="2">
    <location>
        <begin position="50"/>
        <end position="258"/>
    </location>
</feature>
<dbReference type="InterPro" id="IPR005135">
    <property type="entry name" value="Endo/exonuclease/phosphatase"/>
</dbReference>
<dbReference type="RefSeq" id="WP_344797432.1">
    <property type="nucleotide sequence ID" value="NZ_BAABAU010000004.1"/>
</dbReference>
<evidence type="ECO:0000313" key="3">
    <source>
        <dbReference type="EMBL" id="GAA4267279.1"/>
    </source>
</evidence>
<proteinExistence type="predicted"/>
<protein>
    <recommendedName>
        <fullName evidence="2">Endonuclease/exonuclease/phosphatase domain-containing protein</fullName>
    </recommendedName>
</protein>
<evidence type="ECO:0000313" key="4">
    <source>
        <dbReference type="Proteomes" id="UP001501594"/>
    </source>
</evidence>
<keyword evidence="4" id="KW-1185">Reference proteome</keyword>
<dbReference type="Gene3D" id="3.60.10.10">
    <property type="entry name" value="Endonuclease/exonuclease/phosphatase"/>
    <property type="match status" value="1"/>
</dbReference>
<dbReference type="SUPFAM" id="SSF56219">
    <property type="entry name" value="DNase I-like"/>
    <property type="match status" value="1"/>
</dbReference>
<gene>
    <name evidence="3" type="ORF">GCM10022256_28910</name>
</gene>
<accession>A0ABP8E593</accession>
<organism evidence="3 4">
    <name type="scientific">Frondihabitans peucedani</name>
    <dbReference type="NCBI Taxonomy" id="598626"/>
    <lineage>
        <taxon>Bacteria</taxon>
        <taxon>Bacillati</taxon>
        <taxon>Actinomycetota</taxon>
        <taxon>Actinomycetes</taxon>
        <taxon>Micrococcales</taxon>
        <taxon>Microbacteriaceae</taxon>
        <taxon>Frondihabitans</taxon>
    </lineage>
</organism>
<evidence type="ECO:0000256" key="1">
    <source>
        <dbReference type="SAM" id="MobiDB-lite"/>
    </source>
</evidence>
<dbReference type="Proteomes" id="UP001501594">
    <property type="component" value="Unassembled WGS sequence"/>
</dbReference>
<feature type="region of interest" description="Disordered" evidence="1">
    <location>
        <begin position="1"/>
        <end position="40"/>
    </location>
</feature>
<reference evidence="4" key="1">
    <citation type="journal article" date="2019" name="Int. J. Syst. Evol. Microbiol.">
        <title>The Global Catalogue of Microorganisms (GCM) 10K type strain sequencing project: providing services to taxonomists for standard genome sequencing and annotation.</title>
        <authorList>
            <consortium name="The Broad Institute Genomics Platform"/>
            <consortium name="The Broad Institute Genome Sequencing Center for Infectious Disease"/>
            <person name="Wu L."/>
            <person name="Ma J."/>
        </authorList>
    </citation>
    <scope>NUCLEOTIDE SEQUENCE [LARGE SCALE GENOMIC DNA]</scope>
    <source>
        <strain evidence="4">JCM 17442</strain>
    </source>
</reference>
<dbReference type="EMBL" id="BAABAU010000004">
    <property type="protein sequence ID" value="GAA4267279.1"/>
    <property type="molecule type" value="Genomic_DNA"/>
</dbReference>
<feature type="compositionally biased region" description="Low complexity" evidence="1">
    <location>
        <begin position="23"/>
        <end position="40"/>
    </location>
</feature>
<dbReference type="InterPro" id="IPR036691">
    <property type="entry name" value="Endo/exonu/phosph_ase_sf"/>
</dbReference>
<evidence type="ECO:0000259" key="2">
    <source>
        <dbReference type="Pfam" id="PF03372"/>
    </source>
</evidence>
<name>A0ABP8E593_9MICO</name>
<sequence length="269" mass="29282">MTRTSARTHSAARKAPTAPPLAPTSKAPSTAAPSSTATRASTTAPAFTVVSYNLWKNHAVHELDALAASTEADLLCLQEVYTGSMPDQIGDLRRIASTANNRLGLAIYGRQDRFDVRETRSYSLGRSMHDRIMSPTPERLVAARLVDLATDRHFVIASFHAAPLSARNSVRRAQIRAAHLGLEALGAGLPAMMIGDFNYPWFSGRLRRTLARTGHTLARAVEGTYRGYGVVRGRFDLVTATRFDLGAVRVLPQAASDHMPIIVRVEPRV</sequence>